<gene>
    <name evidence="1" type="ORF">HELGO_WM19013</name>
</gene>
<accession>A0A6S6U677</accession>
<name>A0A6S6U677_9BACT</name>
<reference evidence="1" key="1">
    <citation type="submission" date="2020-01" db="EMBL/GenBank/DDBJ databases">
        <authorList>
            <person name="Meier V. D."/>
            <person name="Meier V D."/>
        </authorList>
    </citation>
    <scope>NUCLEOTIDE SEQUENCE</scope>
    <source>
        <strain evidence="1">HLG_WM_MAG_10</strain>
    </source>
</reference>
<dbReference type="AlphaFoldDB" id="A0A6S6U677"/>
<proteinExistence type="predicted"/>
<protein>
    <submittedName>
        <fullName evidence="1">Uncharacterized protein</fullName>
    </submittedName>
</protein>
<organism evidence="1">
    <name type="scientific">uncultured Aureispira sp</name>
    <dbReference type="NCBI Taxonomy" id="1331704"/>
    <lineage>
        <taxon>Bacteria</taxon>
        <taxon>Pseudomonadati</taxon>
        <taxon>Bacteroidota</taxon>
        <taxon>Saprospiria</taxon>
        <taxon>Saprospirales</taxon>
        <taxon>Saprospiraceae</taxon>
        <taxon>Aureispira</taxon>
        <taxon>environmental samples</taxon>
    </lineage>
</organism>
<dbReference type="EMBL" id="CACVAQ010000322">
    <property type="protein sequence ID" value="CAA6823036.1"/>
    <property type="molecule type" value="Genomic_DNA"/>
</dbReference>
<sequence length="37" mass="4698">MFENQIHLTPMFFCFCEKKHPFYHEKIKLFQKVKHEI</sequence>
<evidence type="ECO:0000313" key="1">
    <source>
        <dbReference type="EMBL" id="CAA6823036.1"/>
    </source>
</evidence>